<protein>
    <submittedName>
        <fullName evidence="1">Uncharacterized protein</fullName>
    </submittedName>
</protein>
<organism evidence="1 2">
    <name type="scientific">Araneus ventricosus</name>
    <name type="common">Orbweaver spider</name>
    <name type="synonym">Epeira ventricosa</name>
    <dbReference type="NCBI Taxonomy" id="182803"/>
    <lineage>
        <taxon>Eukaryota</taxon>
        <taxon>Metazoa</taxon>
        <taxon>Ecdysozoa</taxon>
        <taxon>Arthropoda</taxon>
        <taxon>Chelicerata</taxon>
        <taxon>Arachnida</taxon>
        <taxon>Araneae</taxon>
        <taxon>Araneomorphae</taxon>
        <taxon>Entelegynae</taxon>
        <taxon>Araneoidea</taxon>
        <taxon>Araneidae</taxon>
        <taxon>Araneus</taxon>
    </lineage>
</organism>
<evidence type="ECO:0000313" key="1">
    <source>
        <dbReference type="EMBL" id="GBM17485.1"/>
    </source>
</evidence>
<reference evidence="1 2" key="1">
    <citation type="journal article" date="2019" name="Sci. Rep.">
        <title>Orb-weaving spider Araneus ventricosus genome elucidates the spidroin gene catalogue.</title>
        <authorList>
            <person name="Kono N."/>
            <person name="Nakamura H."/>
            <person name="Ohtoshi R."/>
            <person name="Moran D.A.P."/>
            <person name="Shinohara A."/>
            <person name="Yoshida Y."/>
            <person name="Fujiwara M."/>
            <person name="Mori M."/>
            <person name="Tomita M."/>
            <person name="Arakawa K."/>
        </authorList>
    </citation>
    <scope>NUCLEOTIDE SEQUENCE [LARGE SCALE GENOMIC DNA]</scope>
</reference>
<accession>A0A4Y2DPD4</accession>
<dbReference type="Proteomes" id="UP000499080">
    <property type="component" value="Unassembled WGS sequence"/>
</dbReference>
<comment type="caution">
    <text evidence="1">The sequence shown here is derived from an EMBL/GenBank/DDBJ whole genome shotgun (WGS) entry which is preliminary data.</text>
</comment>
<proteinExistence type="predicted"/>
<name>A0A4Y2DPD4_ARAVE</name>
<keyword evidence="2" id="KW-1185">Reference proteome</keyword>
<evidence type="ECO:0000313" key="2">
    <source>
        <dbReference type="Proteomes" id="UP000499080"/>
    </source>
</evidence>
<sequence length="96" mass="10605">MTCDMLSENINKKEFWCKIGAFSGIVGGGNEHLRNSGLTSRYITPGSYPKCINAFGITLYTEVPKGFLLISCGTVFVSFLPSEKQKLHEPLTEQDV</sequence>
<dbReference type="AlphaFoldDB" id="A0A4Y2DPD4"/>
<gene>
    <name evidence="1" type="ORF">AVEN_193774_1</name>
</gene>
<dbReference type="EMBL" id="BGPR01000389">
    <property type="protein sequence ID" value="GBM17485.1"/>
    <property type="molecule type" value="Genomic_DNA"/>
</dbReference>